<evidence type="ECO:0000313" key="1">
    <source>
        <dbReference type="EMBL" id="BAB25920.1"/>
    </source>
</evidence>
<reference evidence="1" key="5">
    <citation type="journal article" date="2001" name="Nature">
        <title>Functional annotation of a full-length mouse cDNA collection.</title>
        <authorList>
            <consortium name="The RIKEN Genome Exploration Research Group Phase II Team and the FANTOM Consortium"/>
        </authorList>
    </citation>
    <scope>NUCLEOTIDE SEQUENCE</scope>
    <source>
        <strain evidence="1">C57BL/6J</strain>
        <tissue evidence="1">Stomach</tissue>
    </source>
</reference>
<dbReference type="AGR" id="MGI:1923960"/>
<reference evidence="1" key="2">
    <citation type="journal article" date="2000" name="Genome Res.">
        <title>Normalization and subtraction of cap-trapper-selected cDNAs to prepare full-length cDNA libraries for rapid discovery of new genes.</title>
        <authorList>
            <person name="Carninci P."/>
            <person name="Shibata Y."/>
            <person name="Hayatsu N."/>
            <person name="Sugahara Y."/>
            <person name="Shibata K."/>
            <person name="Itoh M."/>
            <person name="Konno H."/>
            <person name="Okazaki Y."/>
            <person name="Muramatsu M."/>
            <person name="Hayashizaki Y."/>
        </authorList>
    </citation>
    <scope>NUCLEOTIDE SEQUENCE</scope>
    <source>
        <strain evidence="1">C57BL/6J</strain>
        <tissue evidence="1">Stomach</tissue>
    </source>
</reference>
<protein>
    <submittedName>
        <fullName evidence="1">Uncharacterized protein</fullName>
    </submittedName>
</protein>
<evidence type="ECO:0000313" key="2">
    <source>
        <dbReference type="MGI" id="MGI:1923960"/>
    </source>
</evidence>
<dbReference type="MGI" id="MGI:1923960">
    <property type="gene designation" value="2210406O10Rik"/>
</dbReference>
<organism evidence="1">
    <name type="scientific">Mus musculus</name>
    <name type="common">Mouse</name>
    <dbReference type="NCBI Taxonomy" id="10090"/>
    <lineage>
        <taxon>Eukaryota</taxon>
        <taxon>Metazoa</taxon>
        <taxon>Chordata</taxon>
        <taxon>Craniata</taxon>
        <taxon>Vertebrata</taxon>
        <taxon>Euteleostomi</taxon>
        <taxon>Mammalia</taxon>
        <taxon>Eutheria</taxon>
        <taxon>Euarchontoglires</taxon>
        <taxon>Glires</taxon>
        <taxon>Rodentia</taxon>
        <taxon>Myomorpha</taxon>
        <taxon>Muroidea</taxon>
        <taxon>Muridae</taxon>
        <taxon>Murinae</taxon>
        <taxon>Mus</taxon>
        <taxon>Mus</taxon>
    </lineage>
</organism>
<accession>Q9CVB1</accession>
<reference evidence="1" key="6">
    <citation type="journal article" date="2002" name="Nature">
        <title>Analysis of the mouse transcriptome based on functional annotation of 60,770 full-length cDNAs.</title>
        <authorList>
            <consortium name="The FANTOM Consortium and the RIKEN Genome Exploration Research Group Phase I and II Team"/>
        </authorList>
    </citation>
    <scope>NUCLEOTIDE SEQUENCE</scope>
    <source>
        <strain evidence="1">C57BL/6J</strain>
        <tissue evidence="1">Stomach</tissue>
    </source>
</reference>
<reference evidence="1" key="3">
    <citation type="journal article" date="2000" name="Genome Res.">
        <title>RIKEN integrated sequence analysis (RISA) system--384-format sequencing pipeline with 384 multicapillary sequencer.</title>
        <authorList>
            <person name="Shibata K."/>
            <person name="Itoh M."/>
            <person name="Aizawa K."/>
            <person name="Nagaoka S."/>
            <person name="Sasaki N."/>
            <person name="Carninci P."/>
            <person name="Konno H."/>
            <person name="Akiyama J."/>
            <person name="Nishi K."/>
            <person name="Kitsunai T."/>
            <person name="Tashiro H."/>
            <person name="Itoh M."/>
            <person name="Sumi N."/>
            <person name="Ishii Y."/>
            <person name="Nakamura S."/>
            <person name="Hazama M."/>
            <person name="Nishine T."/>
            <person name="Harada A."/>
            <person name="Yamamoto R."/>
            <person name="Matsumoto H."/>
            <person name="Sakaguchi S."/>
            <person name="Ikegami T."/>
            <person name="Kashiwagi K."/>
            <person name="Fujiwake S."/>
            <person name="Inoue K."/>
            <person name="Togawa Y."/>
            <person name="Izawa M."/>
            <person name="Ohara E."/>
            <person name="Watahiki M."/>
            <person name="Yoneda Y."/>
            <person name="Ishikawa T."/>
            <person name="Ozawa K."/>
            <person name="Tanaka T."/>
            <person name="Matsuura S."/>
            <person name="Kawai J."/>
            <person name="Okazaki Y."/>
            <person name="Muramatsu M."/>
            <person name="Inoue Y."/>
            <person name="Kira A."/>
            <person name="Hayashizaki Y."/>
        </authorList>
    </citation>
    <scope>NUCLEOTIDE SEQUENCE</scope>
    <source>
        <strain evidence="1">C57BL/6J</strain>
        <tissue evidence="1">Stomach</tissue>
    </source>
</reference>
<name>Q9CVB1_MOUSE</name>
<feature type="non-terminal residue" evidence="1">
    <location>
        <position position="1"/>
    </location>
</feature>
<gene>
    <name evidence="2" type="primary">2210406O10Rik</name>
</gene>
<reference evidence="1" key="8">
    <citation type="journal article" date="2005" name="Science">
        <title>Antisense Transcription in the Mammalian Transcriptome.</title>
        <authorList>
            <consortium name="RIKEN Genome Exploration Research Group and Genome Science Group (Genome Network Project Core Group) and the FANTOM Consortium"/>
        </authorList>
    </citation>
    <scope>NUCLEOTIDE SEQUENCE</scope>
    <source>
        <strain evidence="1">C57BL/6J</strain>
        <tissue evidence="1">Stomach</tissue>
    </source>
</reference>
<reference evidence="1" key="7">
    <citation type="journal article" date="2005" name="Science">
        <title>The Transcriptional Landscape of the Mammalian Genome.</title>
        <authorList>
            <consortium name="The FANTOM Consortium"/>
            <consortium name="Riken Genome Exploration Research Group and Genome Science Group (Genome Network Project Core Group)"/>
        </authorList>
    </citation>
    <scope>NUCLEOTIDE SEQUENCE</scope>
    <source>
        <strain evidence="1">C57BL/6J</strain>
        <tissue evidence="1">Stomach</tissue>
    </source>
</reference>
<proteinExistence type="evidence at transcript level"/>
<dbReference type="AlphaFoldDB" id="Q9CVB1"/>
<dbReference type="EMBL" id="AK008838">
    <property type="protein sequence ID" value="BAB25920.1"/>
    <property type="molecule type" value="mRNA"/>
</dbReference>
<reference evidence="1" key="1">
    <citation type="journal article" date="1999" name="Methods Enzymol.">
        <title>High-efficiency full-length cDNA cloning.</title>
        <authorList>
            <person name="Carninci P."/>
            <person name="Hayashizaki Y."/>
        </authorList>
    </citation>
    <scope>NUCLEOTIDE SEQUENCE</scope>
    <source>
        <strain evidence="1">C57BL/6J</strain>
        <tissue evidence="1">Stomach</tissue>
    </source>
</reference>
<sequence length="113" mass="12795">GSCYLLRAERGCPGKGRTPSLLCRKRVVSKAGCGRPDERYLILYFRPPPIFSERNIRKKKTNSSVCRRASKIWVLMFGHCYGGGRRAESCRRTFSVLSSCSTQGPDFSRATLW</sequence>
<reference evidence="1" key="4">
    <citation type="submission" date="2000-07" db="EMBL/GenBank/DDBJ databases">
        <authorList>
            <person name="Adachi J."/>
            <person name="Aizawa K."/>
            <person name="Akahira S."/>
            <person name="Akimura T."/>
            <person name="Arai A."/>
            <person name="Aono H."/>
            <person name="Arakawa T."/>
            <person name="Bono H."/>
            <person name="Carninci P."/>
            <person name="Fukuda S."/>
            <person name="Fukunishi Y."/>
            <person name="Furuno M."/>
            <person name="Hanagaki T."/>
            <person name="Hara A."/>
            <person name="Hayatsu N."/>
            <person name="Hiramoto K."/>
            <person name="Hiraoka T."/>
            <person name="Hori F."/>
            <person name="Imotani K."/>
            <person name="Ishii Y."/>
            <person name="Itoh M."/>
            <person name="Izawa M."/>
            <person name="Kasukawa T."/>
            <person name="Kato H."/>
            <person name="Kawai J."/>
            <person name="Kojima Y."/>
            <person name="Konno H."/>
            <person name="Kouda M."/>
            <person name="Koya S."/>
            <person name="Kurihara C."/>
            <person name="Matsuyama T."/>
            <person name="Miyazaki A."/>
            <person name="Nishi K."/>
            <person name="Nomura K."/>
            <person name="Numazaki R."/>
            <person name="Ohno M."/>
            <person name="Okazaki Y."/>
            <person name="Okido T."/>
            <person name="Owa C."/>
            <person name="Saito H."/>
            <person name="Saito R."/>
            <person name="Sakai C."/>
            <person name="Sakai K."/>
            <person name="Sano H."/>
            <person name="Sasaki D."/>
            <person name="Shibata K."/>
            <person name="Shibata Y."/>
            <person name="Shinagawa A."/>
            <person name="Shiraki T."/>
            <person name="Sogabe Y."/>
            <person name="Suzuki H."/>
            <person name="Tagami M."/>
            <person name="Tagawa A."/>
            <person name="Takahashi F."/>
            <person name="Tanaka T."/>
            <person name="Tejima Y."/>
            <person name="Toya T."/>
            <person name="Yamamura T."/>
            <person name="Yasunishi A."/>
            <person name="Yoshida K."/>
            <person name="Yoshino M."/>
            <person name="Muramatsu M."/>
            <person name="Hayashizaki Y."/>
        </authorList>
    </citation>
    <scope>NUCLEOTIDE SEQUENCE</scope>
    <source>
        <strain evidence="1">C57BL/6J</strain>
        <tissue evidence="1">Stomach</tissue>
    </source>
</reference>